<organism evidence="9 10">
    <name type="scientific">Mesorhizobium liriopis</name>
    <dbReference type="NCBI Taxonomy" id="2953882"/>
    <lineage>
        <taxon>Bacteria</taxon>
        <taxon>Pseudomonadati</taxon>
        <taxon>Pseudomonadota</taxon>
        <taxon>Alphaproteobacteria</taxon>
        <taxon>Hyphomicrobiales</taxon>
        <taxon>Phyllobacteriaceae</taxon>
        <taxon>Mesorhizobium</taxon>
    </lineage>
</organism>
<feature type="transmembrane region" description="Helical" evidence="8">
    <location>
        <begin position="220"/>
        <end position="236"/>
    </location>
</feature>
<evidence type="ECO:0000256" key="5">
    <source>
        <dbReference type="ARBA" id="ARBA00022692"/>
    </source>
</evidence>
<keyword evidence="5 8" id="KW-0812">Transmembrane</keyword>
<evidence type="ECO:0000256" key="4">
    <source>
        <dbReference type="ARBA" id="ARBA00022475"/>
    </source>
</evidence>
<feature type="transmembrane region" description="Helical" evidence="8">
    <location>
        <begin position="170"/>
        <end position="189"/>
    </location>
</feature>
<evidence type="ECO:0000256" key="3">
    <source>
        <dbReference type="ARBA" id="ARBA00022448"/>
    </source>
</evidence>
<proteinExistence type="inferred from homology"/>
<dbReference type="PANTHER" id="PTHR34979">
    <property type="entry name" value="INNER MEMBRANE PROTEIN YGAZ"/>
    <property type="match status" value="1"/>
</dbReference>
<comment type="subcellular location">
    <subcellularLocation>
        <location evidence="1">Cell membrane</location>
        <topology evidence="1">Multi-pass membrane protein</topology>
    </subcellularLocation>
</comment>
<evidence type="ECO:0000256" key="2">
    <source>
        <dbReference type="ARBA" id="ARBA00010735"/>
    </source>
</evidence>
<dbReference type="Pfam" id="PF03591">
    <property type="entry name" value="AzlC"/>
    <property type="match status" value="1"/>
</dbReference>
<feature type="transmembrane region" description="Helical" evidence="8">
    <location>
        <begin position="139"/>
        <end position="164"/>
    </location>
</feature>
<comment type="caution">
    <text evidence="9">The sequence shown here is derived from an EMBL/GenBank/DDBJ whole genome shotgun (WGS) entry which is preliminary data.</text>
</comment>
<protein>
    <submittedName>
        <fullName evidence="9">AzlC family ABC transporter permease</fullName>
    </submittedName>
</protein>
<keyword evidence="7 8" id="KW-0472">Membrane</keyword>
<keyword evidence="4" id="KW-1003">Cell membrane</keyword>
<accession>A0ABT1C5R2</accession>
<dbReference type="Proteomes" id="UP001205906">
    <property type="component" value="Unassembled WGS sequence"/>
</dbReference>
<keyword evidence="6 8" id="KW-1133">Transmembrane helix</keyword>
<dbReference type="RefSeq" id="WP_252818255.1">
    <property type="nucleotide sequence ID" value="NZ_JAMXQS010000004.1"/>
</dbReference>
<feature type="transmembrane region" description="Helical" evidence="8">
    <location>
        <begin position="20"/>
        <end position="44"/>
    </location>
</feature>
<keyword evidence="3" id="KW-0813">Transport</keyword>
<sequence>MTIEAPVNKAYATATEAFVAGVRVCAPIIIAVLPFALLFGAVAVQSGLSVWQATIMSASIYGGASQLVGLELFGQRISPWLVVSAILAVNFRHVLYSAAFGRLVPHWTAWQKAIGFFVLTDPQFAESEREHDKGRPLSFAWYMGLGFVLWGFWVIGSFAGAYFGRLLPDTHSTGIDFLLPIYFLGLLMAFRKRAMFMPVVAASAVASMAAYHFVGSPWHVSLGALAGVVVAALLPPRKVSA</sequence>
<comment type="similarity">
    <text evidence="2">Belongs to the AzlC family.</text>
</comment>
<evidence type="ECO:0000256" key="1">
    <source>
        <dbReference type="ARBA" id="ARBA00004651"/>
    </source>
</evidence>
<dbReference type="EMBL" id="JAMXQS010000004">
    <property type="protein sequence ID" value="MCO6050008.1"/>
    <property type="molecule type" value="Genomic_DNA"/>
</dbReference>
<evidence type="ECO:0000313" key="10">
    <source>
        <dbReference type="Proteomes" id="UP001205906"/>
    </source>
</evidence>
<dbReference type="PANTHER" id="PTHR34979:SF1">
    <property type="entry name" value="INNER MEMBRANE PROTEIN YGAZ"/>
    <property type="match status" value="1"/>
</dbReference>
<evidence type="ECO:0000256" key="7">
    <source>
        <dbReference type="ARBA" id="ARBA00023136"/>
    </source>
</evidence>
<dbReference type="InterPro" id="IPR011606">
    <property type="entry name" value="Brnchd-chn_aa_trnsp_permease"/>
</dbReference>
<reference evidence="9 10" key="1">
    <citation type="submission" date="2022-06" db="EMBL/GenBank/DDBJ databases">
        <title>Mesorhizobium sp. strain RP14 Genome sequencing and assembly.</title>
        <authorList>
            <person name="Kim I."/>
        </authorList>
    </citation>
    <scope>NUCLEOTIDE SEQUENCE [LARGE SCALE GENOMIC DNA]</scope>
    <source>
        <strain evidence="10">RP14(2022)</strain>
    </source>
</reference>
<evidence type="ECO:0000256" key="6">
    <source>
        <dbReference type="ARBA" id="ARBA00022989"/>
    </source>
</evidence>
<name>A0ABT1C5R2_9HYPH</name>
<gene>
    <name evidence="9" type="ORF">NGM99_09405</name>
</gene>
<evidence type="ECO:0000313" key="9">
    <source>
        <dbReference type="EMBL" id="MCO6050008.1"/>
    </source>
</evidence>
<keyword evidence="10" id="KW-1185">Reference proteome</keyword>
<evidence type="ECO:0000256" key="8">
    <source>
        <dbReference type="SAM" id="Phobius"/>
    </source>
</evidence>